<dbReference type="AlphaFoldDB" id="S3NUM1"/>
<dbReference type="EMBL" id="ATGI01000038">
    <property type="protein sequence ID" value="EPF70376.1"/>
    <property type="molecule type" value="Genomic_DNA"/>
</dbReference>
<gene>
    <name evidence="1" type="ORF">F945_03399</name>
</gene>
<dbReference type="RefSeq" id="WP_016657762.1">
    <property type="nucleotide sequence ID" value="NZ_KE340355.1"/>
</dbReference>
<reference evidence="1 2" key="1">
    <citation type="submission" date="2013-06" db="EMBL/GenBank/DDBJ databases">
        <title>The Genome Sequence of Acinetobacter rudis CIP 110305.</title>
        <authorList>
            <consortium name="The Broad Institute Genome Sequencing Platform"/>
            <consortium name="The Broad Institute Genome Sequencing Center for Infectious Disease"/>
            <person name="Cerqueira G."/>
            <person name="Feldgarden M."/>
            <person name="Courvalin P."/>
            <person name="Perichon B."/>
            <person name="Grillot-Courvalin C."/>
            <person name="Clermont D."/>
            <person name="Rocha E."/>
            <person name="Yoon E.-J."/>
            <person name="Nemec A."/>
            <person name="Young S.K."/>
            <person name="Zeng Q."/>
            <person name="Gargeya S."/>
            <person name="Fitzgerald M."/>
            <person name="Abouelleil A."/>
            <person name="Alvarado L."/>
            <person name="Berlin A.M."/>
            <person name="Chapman S.B."/>
            <person name="Dewar J."/>
            <person name="Goldberg J."/>
            <person name="Griggs A."/>
            <person name="Gujja S."/>
            <person name="Hansen M."/>
            <person name="Howarth C."/>
            <person name="Imamovic A."/>
            <person name="Larimer J."/>
            <person name="McCowan C."/>
            <person name="Murphy C."/>
            <person name="Pearson M."/>
            <person name="Priest M."/>
            <person name="Roberts A."/>
            <person name="Saif S."/>
            <person name="Shea T."/>
            <person name="Sykes S."/>
            <person name="Wortman J."/>
            <person name="Nusbaum C."/>
            <person name="Birren B."/>
        </authorList>
    </citation>
    <scope>NUCLEOTIDE SEQUENCE [LARGE SCALE GENOMIC DNA]</scope>
    <source>
        <strain evidence="1 2">CIP 110305</strain>
    </source>
</reference>
<name>S3NUM1_9GAMM</name>
<evidence type="ECO:0000313" key="1">
    <source>
        <dbReference type="EMBL" id="EPF70376.1"/>
    </source>
</evidence>
<sequence length="184" mass="20658">MGFSDFLSSALTAVATFSGNPDIQQVANSANDMVVSYQTQQLQDMANRILSSPDGIAQFTEKGQTVWRALQYNANGEIVGFADFATKEEYLLLKQQEAQEMYAEQQRLKAEQAEADRRYAIQYAAQQQKQPQRGDVSIADIDSYGSMLGSLEQAGWNCTQYRDNTPPWDKCMQREFNKAARGGR</sequence>
<organism evidence="1 2">
    <name type="scientific">Acinetobacter rudis CIP 110305</name>
    <dbReference type="NCBI Taxonomy" id="421052"/>
    <lineage>
        <taxon>Bacteria</taxon>
        <taxon>Pseudomonadati</taxon>
        <taxon>Pseudomonadota</taxon>
        <taxon>Gammaproteobacteria</taxon>
        <taxon>Moraxellales</taxon>
        <taxon>Moraxellaceae</taxon>
        <taxon>Acinetobacter</taxon>
    </lineage>
</organism>
<dbReference type="STRING" id="632955.GCA_000829675_03079"/>
<dbReference type="eggNOG" id="ENOG5031RE2">
    <property type="taxonomic scope" value="Bacteria"/>
</dbReference>
<protein>
    <submittedName>
        <fullName evidence="1">Uncharacterized protein</fullName>
    </submittedName>
</protein>
<keyword evidence="2" id="KW-1185">Reference proteome</keyword>
<dbReference type="PATRIC" id="fig|421052.3.peg.3331"/>
<comment type="caution">
    <text evidence="1">The sequence shown here is derived from an EMBL/GenBank/DDBJ whole genome shotgun (WGS) entry which is preliminary data.</text>
</comment>
<dbReference type="Proteomes" id="UP000014568">
    <property type="component" value="Unassembled WGS sequence"/>
</dbReference>
<accession>S3NUM1</accession>
<dbReference type="HOGENOM" id="CLU_1500390_0_0_6"/>
<evidence type="ECO:0000313" key="2">
    <source>
        <dbReference type="Proteomes" id="UP000014568"/>
    </source>
</evidence>
<dbReference type="OrthoDB" id="6693028at2"/>
<proteinExistence type="predicted"/>